<reference evidence="1" key="1">
    <citation type="submission" date="2017-02" db="UniProtKB">
        <authorList>
            <consortium name="WormBaseParasite"/>
        </authorList>
    </citation>
    <scope>IDENTIFICATION</scope>
</reference>
<sequence length="69" mass="7668">LYFIICRGGGRARELLASSMLYPFSDELAVTAGGRLTCAFDDPNEYCSWHNAMTADAKKKSERQDMEGT</sequence>
<evidence type="ECO:0000313" key="1">
    <source>
        <dbReference type="WBParaSite" id="HPLM_0001330501-mRNA-1"/>
    </source>
</evidence>
<protein>
    <submittedName>
        <fullName evidence="1">PH domain-containing protein</fullName>
    </submittedName>
</protein>
<proteinExistence type="predicted"/>
<organism evidence="1">
    <name type="scientific">Haemonchus placei</name>
    <name type="common">Barber's pole worm</name>
    <dbReference type="NCBI Taxonomy" id="6290"/>
    <lineage>
        <taxon>Eukaryota</taxon>
        <taxon>Metazoa</taxon>
        <taxon>Ecdysozoa</taxon>
        <taxon>Nematoda</taxon>
        <taxon>Chromadorea</taxon>
        <taxon>Rhabditida</taxon>
        <taxon>Rhabditina</taxon>
        <taxon>Rhabditomorpha</taxon>
        <taxon>Strongyloidea</taxon>
        <taxon>Trichostrongylidae</taxon>
        <taxon>Haemonchus</taxon>
    </lineage>
</organism>
<accession>A0A0N4WPK1</accession>
<name>A0A0N4WPK1_HAEPC</name>
<dbReference type="OMA" id="GRITCGF"/>
<dbReference type="WBParaSite" id="HPLM_0001330501-mRNA-1">
    <property type="protein sequence ID" value="HPLM_0001330501-mRNA-1"/>
    <property type="gene ID" value="HPLM_0001330501"/>
</dbReference>
<dbReference type="AlphaFoldDB" id="A0A0N4WPK1"/>